<dbReference type="EMBL" id="VFJC01000002">
    <property type="protein sequence ID" value="KAB5586431.1"/>
    <property type="molecule type" value="Genomic_DNA"/>
</dbReference>
<sequence length="81" mass="9467">MASQAGLEILASLVKKEEEAMPVYQVPMDLQDNQDYEEPLEFQGHWDQWVLLVLPDRKGYLVFQDLKDHLAHKETLDLKEV</sequence>
<evidence type="ECO:0000313" key="1">
    <source>
        <dbReference type="EMBL" id="KAB5586431.1"/>
    </source>
</evidence>
<reference evidence="1 2" key="1">
    <citation type="submission" date="2019-06" db="EMBL/GenBank/DDBJ databases">
        <title>A chromosome-scale genome assembly of the striped catfish, Pangasianodon hypophthalmus.</title>
        <authorList>
            <person name="Wen M."/>
            <person name="Zahm M."/>
            <person name="Roques C."/>
            <person name="Cabau C."/>
            <person name="Klopp C."/>
            <person name="Donnadieu C."/>
            <person name="Jouanno E."/>
            <person name="Avarre J.-C."/>
            <person name="Campet M."/>
            <person name="Ha T.T.T."/>
            <person name="Dugue R."/>
            <person name="Lampietro C."/>
            <person name="Louis A."/>
            <person name="Herpin A."/>
            <person name="Echchiki A."/>
            <person name="Berthelot C."/>
            <person name="Parey E."/>
            <person name="Roest-Crollius H."/>
            <person name="Braasch I."/>
            <person name="Postlethwait J."/>
            <person name="Bobe J."/>
            <person name="Montfort J."/>
            <person name="Bouchez O."/>
            <person name="Begum T."/>
            <person name="Schartl M."/>
            <person name="Guiguen Y."/>
        </authorList>
    </citation>
    <scope>NUCLEOTIDE SEQUENCE [LARGE SCALE GENOMIC DNA]</scope>
    <source>
        <strain evidence="1 2">Indonesia</strain>
        <tissue evidence="1">Blood</tissue>
    </source>
</reference>
<gene>
    <name evidence="1" type="ORF">PHYPO_G00001520</name>
</gene>
<protein>
    <submittedName>
        <fullName evidence="1">Uncharacterized protein</fullName>
    </submittedName>
</protein>
<comment type="caution">
    <text evidence="1">The sequence shown here is derived from an EMBL/GenBank/DDBJ whole genome shotgun (WGS) entry which is preliminary data.</text>
</comment>
<proteinExistence type="predicted"/>
<accession>A0A5N5Q5C4</accession>
<keyword evidence="2" id="KW-1185">Reference proteome</keyword>
<dbReference type="Proteomes" id="UP000327468">
    <property type="component" value="Chromosome 1"/>
</dbReference>
<evidence type="ECO:0000313" key="2">
    <source>
        <dbReference type="Proteomes" id="UP000327468"/>
    </source>
</evidence>
<organism evidence="1 2">
    <name type="scientific">Pangasianodon hypophthalmus</name>
    <name type="common">Striped catfish</name>
    <name type="synonym">Helicophagus hypophthalmus</name>
    <dbReference type="NCBI Taxonomy" id="310915"/>
    <lineage>
        <taxon>Eukaryota</taxon>
        <taxon>Metazoa</taxon>
        <taxon>Chordata</taxon>
        <taxon>Craniata</taxon>
        <taxon>Vertebrata</taxon>
        <taxon>Euteleostomi</taxon>
        <taxon>Actinopterygii</taxon>
        <taxon>Neopterygii</taxon>
        <taxon>Teleostei</taxon>
        <taxon>Ostariophysi</taxon>
        <taxon>Siluriformes</taxon>
        <taxon>Pangasiidae</taxon>
        <taxon>Pangasianodon</taxon>
    </lineage>
</organism>
<dbReference type="AlphaFoldDB" id="A0A5N5Q5C4"/>
<name>A0A5N5Q5C4_PANHP</name>